<protein>
    <submittedName>
        <fullName evidence="3">DUF2807 domain-containing protein</fullName>
    </submittedName>
</protein>
<gene>
    <name evidence="1" type="ORF">SCUD_LOCUS15709</name>
</gene>
<name>A0A183KKZ6_9TREM</name>
<reference evidence="3" key="1">
    <citation type="submission" date="2016-06" db="UniProtKB">
        <authorList>
            <consortium name="WormBaseParasite"/>
        </authorList>
    </citation>
    <scope>IDENTIFICATION</scope>
</reference>
<proteinExistence type="predicted"/>
<accession>A0A183KKZ6</accession>
<evidence type="ECO:0000313" key="2">
    <source>
        <dbReference type="Proteomes" id="UP000279833"/>
    </source>
</evidence>
<sequence>MQLDDLNFTGDLAALSDTRQHMQMKTTGEAAASASVYLNINRGRIKIVKYNTENTDAIKLDGETLEEVETLSLL</sequence>
<evidence type="ECO:0000313" key="3">
    <source>
        <dbReference type="WBParaSite" id="SCUD_0001571201-mRNA-1"/>
    </source>
</evidence>
<dbReference type="AlphaFoldDB" id="A0A183KKZ6"/>
<reference evidence="1 2" key="2">
    <citation type="submission" date="2018-11" db="EMBL/GenBank/DDBJ databases">
        <authorList>
            <consortium name="Pathogen Informatics"/>
        </authorList>
    </citation>
    <scope>NUCLEOTIDE SEQUENCE [LARGE SCALE GENOMIC DNA]</scope>
    <source>
        <strain evidence="1">Dakar</strain>
        <strain evidence="2">Dakar, Senegal</strain>
    </source>
</reference>
<dbReference type="EMBL" id="UZAK01037894">
    <property type="protein sequence ID" value="VDP59903.1"/>
    <property type="molecule type" value="Genomic_DNA"/>
</dbReference>
<dbReference type="WBParaSite" id="SCUD_0001571201-mRNA-1">
    <property type="protein sequence ID" value="SCUD_0001571201-mRNA-1"/>
    <property type="gene ID" value="SCUD_0001571201"/>
</dbReference>
<evidence type="ECO:0000313" key="1">
    <source>
        <dbReference type="EMBL" id="VDP59903.1"/>
    </source>
</evidence>
<dbReference type="Proteomes" id="UP000279833">
    <property type="component" value="Unassembled WGS sequence"/>
</dbReference>
<organism evidence="3">
    <name type="scientific">Schistosoma curassoni</name>
    <dbReference type="NCBI Taxonomy" id="6186"/>
    <lineage>
        <taxon>Eukaryota</taxon>
        <taxon>Metazoa</taxon>
        <taxon>Spiralia</taxon>
        <taxon>Lophotrochozoa</taxon>
        <taxon>Platyhelminthes</taxon>
        <taxon>Trematoda</taxon>
        <taxon>Digenea</taxon>
        <taxon>Strigeidida</taxon>
        <taxon>Schistosomatoidea</taxon>
        <taxon>Schistosomatidae</taxon>
        <taxon>Schistosoma</taxon>
    </lineage>
</organism>
<keyword evidence="2" id="KW-1185">Reference proteome</keyword>